<protein>
    <submittedName>
        <fullName evidence="1">Uncharacterized protein</fullName>
    </submittedName>
</protein>
<keyword evidence="2" id="KW-1185">Reference proteome</keyword>
<evidence type="ECO:0000313" key="1">
    <source>
        <dbReference type="EMBL" id="CAK0797234.1"/>
    </source>
</evidence>
<name>A0ABN9PVF2_9DINO</name>
<sequence length="104" mass="10787">MLRSDRAARGACLCMGGRGGREGECGAARRSEGLRSVVWWGERRRSEATGSLLSQRAGKACASDLQPKAGTEVTGAARGARQECPPRLPAVALPLPDLNLAAAG</sequence>
<dbReference type="EMBL" id="CAUYUJ010001710">
    <property type="protein sequence ID" value="CAK0797234.1"/>
    <property type="molecule type" value="Genomic_DNA"/>
</dbReference>
<gene>
    <name evidence="1" type="ORF">PCOR1329_LOCUS6384</name>
</gene>
<evidence type="ECO:0000313" key="2">
    <source>
        <dbReference type="Proteomes" id="UP001189429"/>
    </source>
</evidence>
<organism evidence="1 2">
    <name type="scientific">Prorocentrum cordatum</name>
    <dbReference type="NCBI Taxonomy" id="2364126"/>
    <lineage>
        <taxon>Eukaryota</taxon>
        <taxon>Sar</taxon>
        <taxon>Alveolata</taxon>
        <taxon>Dinophyceae</taxon>
        <taxon>Prorocentrales</taxon>
        <taxon>Prorocentraceae</taxon>
        <taxon>Prorocentrum</taxon>
    </lineage>
</organism>
<proteinExistence type="predicted"/>
<comment type="caution">
    <text evidence="1">The sequence shown here is derived from an EMBL/GenBank/DDBJ whole genome shotgun (WGS) entry which is preliminary data.</text>
</comment>
<accession>A0ABN9PVF2</accession>
<dbReference type="Proteomes" id="UP001189429">
    <property type="component" value="Unassembled WGS sequence"/>
</dbReference>
<reference evidence="1" key="1">
    <citation type="submission" date="2023-10" db="EMBL/GenBank/DDBJ databases">
        <authorList>
            <person name="Chen Y."/>
            <person name="Shah S."/>
            <person name="Dougan E. K."/>
            <person name="Thang M."/>
            <person name="Chan C."/>
        </authorList>
    </citation>
    <scope>NUCLEOTIDE SEQUENCE [LARGE SCALE GENOMIC DNA]</scope>
</reference>